<dbReference type="AlphaFoldDB" id="A0A949U170"/>
<feature type="domain" description="4Fe-4S ferredoxin-type" evidence="5">
    <location>
        <begin position="218"/>
        <end position="243"/>
    </location>
</feature>
<dbReference type="GO" id="GO:0046872">
    <property type="term" value="F:metal ion binding"/>
    <property type="evidence" value="ECO:0007669"/>
    <property type="project" value="UniProtKB-KW"/>
</dbReference>
<feature type="domain" description="4Fe-4S ferredoxin-type" evidence="5">
    <location>
        <begin position="186"/>
        <end position="215"/>
    </location>
</feature>
<evidence type="ECO:0000256" key="3">
    <source>
        <dbReference type="ARBA" id="ARBA00023014"/>
    </source>
</evidence>
<dbReference type="RefSeq" id="WP_218322588.1">
    <property type="nucleotide sequence ID" value="NZ_JAEEGC010000127.1"/>
</dbReference>
<evidence type="ECO:0000259" key="5">
    <source>
        <dbReference type="PROSITE" id="PS51379"/>
    </source>
</evidence>
<evidence type="ECO:0000313" key="6">
    <source>
        <dbReference type="EMBL" id="MBV7275536.1"/>
    </source>
</evidence>
<keyword evidence="2" id="KW-0408">Iron</keyword>
<dbReference type="PROSITE" id="PS51379">
    <property type="entry name" value="4FE4S_FER_2"/>
    <property type="match status" value="2"/>
</dbReference>
<organism evidence="6 7">
    <name type="scientific">Clostridium thailandense</name>
    <dbReference type="NCBI Taxonomy" id="2794346"/>
    <lineage>
        <taxon>Bacteria</taxon>
        <taxon>Bacillati</taxon>
        <taxon>Bacillota</taxon>
        <taxon>Clostridia</taxon>
        <taxon>Eubacteriales</taxon>
        <taxon>Clostridiaceae</taxon>
        <taxon>Clostridium</taxon>
    </lineage>
</organism>
<dbReference type="GO" id="GO:0051536">
    <property type="term" value="F:iron-sulfur cluster binding"/>
    <property type="evidence" value="ECO:0007669"/>
    <property type="project" value="UniProtKB-KW"/>
</dbReference>
<dbReference type="GO" id="GO:0009055">
    <property type="term" value="F:electron transfer activity"/>
    <property type="evidence" value="ECO:0007669"/>
    <property type="project" value="InterPro"/>
</dbReference>
<comment type="caution">
    <text evidence="6">The sequence shown here is derived from an EMBL/GenBank/DDBJ whole genome shotgun (WGS) entry which is preliminary data.</text>
</comment>
<dbReference type="InterPro" id="IPR047964">
    <property type="entry name" value="EFR1-like"/>
</dbReference>
<sequence length="260" mass="29929">MKGVLYYFSGTGNTMWVANKIKENFRYYGVDISLINMESEQPINIKCYDFMIIGSPVHSGTEPKIVSNFFRKLPNVKKKIKTIVYSTQSGKSSSAVLSMAKSLTEKGYDIFIQTSIKMPNNRYFILGKKSSLEEESQVLIKSSEKVKKVIKLFMENKRLKECNSNIRMKFGRVYGKFLRNSLPRVSKNITSSEECMKCGLCLRNCPKSNITFENGHAIFHSQCMLCLRCIYICPINAIRYKGKKIDQIQKNRIKMLNLIK</sequence>
<dbReference type="GO" id="GO:0016651">
    <property type="term" value="F:oxidoreductase activity, acting on NAD(P)H"/>
    <property type="evidence" value="ECO:0007669"/>
    <property type="project" value="UniProtKB-ARBA"/>
</dbReference>
<keyword evidence="7" id="KW-1185">Reference proteome</keyword>
<reference evidence="6" key="1">
    <citation type="submission" date="2020-12" db="EMBL/GenBank/DDBJ databases">
        <title>Clostridium thailandense sp. nov., a novel acetogenic bacterium isolated from peat land soil in Thailand.</title>
        <authorList>
            <person name="Chaikitkaew S."/>
            <person name="Birkeland N.K."/>
        </authorList>
    </citation>
    <scope>NUCLEOTIDE SEQUENCE</scope>
    <source>
        <strain evidence="6">PL3</strain>
    </source>
</reference>
<dbReference type="InterPro" id="IPR001226">
    <property type="entry name" value="Flavodoxin_CS"/>
</dbReference>
<dbReference type="InterPro" id="IPR017896">
    <property type="entry name" value="4Fe4S_Fe-S-bd"/>
</dbReference>
<accession>A0A949U170</accession>
<protein>
    <submittedName>
        <fullName evidence="6">EFR1 family ferrodoxin</fullName>
    </submittedName>
</protein>
<keyword evidence="1" id="KW-0479">Metal-binding</keyword>
<dbReference type="NCBIfam" id="NF038196">
    <property type="entry name" value="ferrodoxin_EFR1"/>
    <property type="match status" value="1"/>
</dbReference>
<gene>
    <name evidence="6" type="ORF">I6U48_21775</name>
</gene>
<dbReference type="Pfam" id="PF13237">
    <property type="entry name" value="Fer4_10"/>
    <property type="match status" value="1"/>
</dbReference>
<dbReference type="EMBL" id="JAEEGC010000127">
    <property type="protein sequence ID" value="MBV7275536.1"/>
    <property type="molecule type" value="Genomic_DNA"/>
</dbReference>
<evidence type="ECO:0000256" key="2">
    <source>
        <dbReference type="ARBA" id="ARBA00023004"/>
    </source>
</evidence>
<dbReference type="PROSITE" id="PS50902">
    <property type="entry name" value="FLAVODOXIN_LIKE"/>
    <property type="match status" value="1"/>
</dbReference>
<keyword evidence="3" id="KW-0411">Iron-sulfur</keyword>
<dbReference type="Proteomes" id="UP000694308">
    <property type="component" value="Unassembled WGS sequence"/>
</dbReference>
<dbReference type="InterPro" id="IPR008254">
    <property type="entry name" value="Flavodoxin/NO_synth"/>
</dbReference>
<evidence type="ECO:0000259" key="4">
    <source>
        <dbReference type="PROSITE" id="PS50902"/>
    </source>
</evidence>
<proteinExistence type="predicted"/>
<dbReference type="Pfam" id="PF12724">
    <property type="entry name" value="Flavodoxin_5"/>
    <property type="match status" value="1"/>
</dbReference>
<evidence type="ECO:0000313" key="7">
    <source>
        <dbReference type="Proteomes" id="UP000694308"/>
    </source>
</evidence>
<dbReference type="PROSITE" id="PS00198">
    <property type="entry name" value="4FE4S_FER_1"/>
    <property type="match status" value="2"/>
</dbReference>
<dbReference type="GO" id="GO:0010181">
    <property type="term" value="F:FMN binding"/>
    <property type="evidence" value="ECO:0007669"/>
    <property type="project" value="InterPro"/>
</dbReference>
<name>A0A949U170_9CLOT</name>
<dbReference type="InterPro" id="IPR017900">
    <property type="entry name" value="4Fe4S_Fe_S_CS"/>
</dbReference>
<dbReference type="PROSITE" id="PS00201">
    <property type="entry name" value="FLAVODOXIN"/>
    <property type="match status" value="1"/>
</dbReference>
<dbReference type="InterPro" id="IPR026816">
    <property type="entry name" value="Flavodoxin_dom"/>
</dbReference>
<feature type="domain" description="Flavodoxin-like" evidence="4">
    <location>
        <begin position="3"/>
        <end position="150"/>
    </location>
</feature>
<evidence type="ECO:0000256" key="1">
    <source>
        <dbReference type="ARBA" id="ARBA00022723"/>
    </source>
</evidence>